<accession>A0A659S2Z6</accession>
<feature type="non-terminal residue" evidence="1">
    <location>
        <position position="1"/>
    </location>
</feature>
<proteinExistence type="predicted"/>
<evidence type="ECO:0000313" key="2">
    <source>
        <dbReference type="Proteomes" id="UP000297989"/>
    </source>
</evidence>
<feature type="non-terminal residue" evidence="1">
    <location>
        <position position="101"/>
    </location>
</feature>
<comment type="caution">
    <text evidence="1">The sequence shown here is derived from an EMBL/GenBank/DDBJ whole genome shotgun (WGS) entry which is preliminary data.</text>
</comment>
<protein>
    <submittedName>
        <fullName evidence="1">Nitrate reductase subunit alpha</fullName>
    </submittedName>
</protein>
<evidence type="ECO:0000313" key="1">
    <source>
        <dbReference type="EMBL" id="TGD30579.1"/>
    </source>
</evidence>
<reference evidence="1 2" key="1">
    <citation type="submission" date="2018-03" db="EMBL/GenBank/DDBJ databases">
        <title>Non-Typhoidal Salmonella genome sequencing and assembly.</title>
        <authorList>
            <person name="Matchawe C."/>
        </authorList>
    </citation>
    <scope>NUCLEOTIDE SEQUENCE [LARGE SCALE GENOMIC DNA]</scope>
    <source>
        <strain evidence="1 2">8EV</strain>
    </source>
</reference>
<sequence>FRWGEKGKWNLEAVAAGVETELSLSLLGQHDDVAGVAFPYFGGNENPHFRSVRQEPVLVRKLPVKRLALADGSERMVVSVSDLVLAYSGLGRGLDDCQRAY</sequence>
<dbReference type="EMBL" id="PYKK01001301">
    <property type="protein sequence ID" value="TGD30579.1"/>
    <property type="molecule type" value="Genomic_DNA"/>
</dbReference>
<dbReference type="SUPFAM" id="SSF53706">
    <property type="entry name" value="Formate dehydrogenase/DMSO reductase, domains 1-3"/>
    <property type="match status" value="1"/>
</dbReference>
<name>A0A659S2Z6_SALET</name>
<dbReference type="AlphaFoldDB" id="A0A659S2Z6"/>
<dbReference type="Proteomes" id="UP000297989">
    <property type="component" value="Unassembled WGS sequence"/>
</dbReference>
<dbReference type="Gene3D" id="3.40.50.12440">
    <property type="match status" value="1"/>
</dbReference>
<organism evidence="1 2">
    <name type="scientific">Salmonella enterica subsp. enterica serovar Poona</name>
    <dbReference type="NCBI Taxonomy" id="436295"/>
    <lineage>
        <taxon>Bacteria</taxon>
        <taxon>Pseudomonadati</taxon>
        <taxon>Pseudomonadota</taxon>
        <taxon>Gammaproteobacteria</taxon>
        <taxon>Enterobacterales</taxon>
        <taxon>Enterobacteriaceae</taxon>
        <taxon>Salmonella</taxon>
    </lineage>
</organism>
<gene>
    <name evidence="1" type="ORF">C9F10_18660</name>
</gene>